<dbReference type="EMBL" id="BPRC01000001">
    <property type="protein sequence ID" value="GJE63116.1"/>
    <property type="molecule type" value="Genomic_DNA"/>
</dbReference>
<keyword evidence="1" id="KW-1133">Transmembrane helix</keyword>
<comment type="caution">
    <text evidence="2">The sequence shown here is derived from an EMBL/GenBank/DDBJ whole genome shotgun (WGS) entry which is preliminary data.</text>
</comment>
<keyword evidence="1" id="KW-0472">Membrane</keyword>
<evidence type="ECO:0000313" key="3">
    <source>
        <dbReference type="Proteomes" id="UP001055039"/>
    </source>
</evidence>
<evidence type="ECO:0000256" key="1">
    <source>
        <dbReference type="SAM" id="Phobius"/>
    </source>
</evidence>
<accession>A0ABQ4U725</accession>
<evidence type="ECO:0000313" key="2">
    <source>
        <dbReference type="EMBL" id="GJE63116.1"/>
    </source>
</evidence>
<dbReference type="Proteomes" id="UP001055039">
    <property type="component" value="Unassembled WGS sequence"/>
</dbReference>
<reference evidence="2" key="2">
    <citation type="submission" date="2021-08" db="EMBL/GenBank/DDBJ databases">
        <authorList>
            <person name="Tani A."/>
            <person name="Ola A."/>
            <person name="Ogura Y."/>
            <person name="Katsura K."/>
            <person name="Hayashi T."/>
        </authorList>
    </citation>
    <scope>NUCLEOTIDE SEQUENCE</scope>
    <source>
        <strain evidence="2">NBRC 15686</strain>
    </source>
</reference>
<protein>
    <recommendedName>
        <fullName evidence="4">Flp family type IVb pilin</fullName>
    </recommendedName>
</protein>
<dbReference type="RefSeq" id="WP_373322638.1">
    <property type="nucleotide sequence ID" value="NZ_BAAADH010000020.1"/>
</dbReference>
<dbReference type="InterPro" id="IPR007047">
    <property type="entry name" value="Flp_Fap"/>
</dbReference>
<reference evidence="2" key="1">
    <citation type="journal article" date="2021" name="Front. Microbiol.">
        <title>Comprehensive Comparative Genomics and Phenotyping of Methylobacterium Species.</title>
        <authorList>
            <person name="Alessa O."/>
            <person name="Ogura Y."/>
            <person name="Fujitani Y."/>
            <person name="Takami H."/>
            <person name="Hayashi T."/>
            <person name="Sahin N."/>
            <person name="Tani A."/>
        </authorList>
    </citation>
    <scope>NUCLEOTIDE SEQUENCE</scope>
    <source>
        <strain evidence="2">NBRC 15686</strain>
    </source>
</reference>
<keyword evidence="3" id="KW-1185">Reference proteome</keyword>
<dbReference type="Pfam" id="PF04964">
    <property type="entry name" value="Flp_Fap"/>
    <property type="match status" value="1"/>
</dbReference>
<keyword evidence="1" id="KW-0812">Transmembrane</keyword>
<evidence type="ECO:0008006" key="4">
    <source>
        <dbReference type="Google" id="ProtNLM"/>
    </source>
</evidence>
<gene>
    <name evidence="2" type="ORF">LNAOJCKE_0308</name>
</gene>
<organism evidence="2 3">
    <name type="scientific">Methylorubrum aminovorans</name>
    <dbReference type="NCBI Taxonomy" id="269069"/>
    <lineage>
        <taxon>Bacteria</taxon>
        <taxon>Pseudomonadati</taxon>
        <taxon>Pseudomonadota</taxon>
        <taxon>Alphaproteobacteria</taxon>
        <taxon>Hyphomicrobiales</taxon>
        <taxon>Methylobacteriaceae</taxon>
        <taxon>Methylorubrum</taxon>
    </lineage>
</organism>
<name>A0ABQ4U725_9HYPH</name>
<sequence>MSQFSSVRHILGSAAQPFALFRRFSQDERGATAIEYGMICVFLGLAIVAGMQTFGSVLMEALPKTVQFPKWE</sequence>
<proteinExistence type="predicted"/>
<feature type="transmembrane region" description="Helical" evidence="1">
    <location>
        <begin position="33"/>
        <end position="54"/>
    </location>
</feature>